<reference evidence="4" key="1">
    <citation type="submission" date="2021-03" db="EMBL/GenBank/DDBJ databases">
        <title>Fibrella sp. HMF5335 genome sequencing and assembly.</title>
        <authorList>
            <person name="Kang H."/>
            <person name="Kim H."/>
            <person name="Bae S."/>
            <person name="Joh K."/>
        </authorList>
    </citation>
    <scope>NUCLEOTIDE SEQUENCE</scope>
    <source>
        <strain evidence="4">HMF5335</strain>
    </source>
</reference>
<sequence>MYTRRGYFWGLLCITLGVLFLARNWNLFPMPDWYFVRGLWPILLILAGIALLFRREEPGSGRSVLSTFFTVILAIALPFWLFSYVGRHHRYGRDLSMNIDPPSPPSPPSPPGAYDSNDEDNDDDYTDDNDDSDDGDDSDDEDNTELRSGSYSEDMPAIAPAEAKFVLEGGAAKFTIDEPTSRLIDAKTRTINTYGMSIDRNAQTPTIRLEPTKNSRAHFNFNDHSDFGTVKVQLNEKPLWDMVLDFGAGSGDFDLSRYAVKSLKIDAGAAGIDLKLGDKAAQSDVKISSGMTSVNIRVPQSAGVKITTDGGMNATDIDDDFERVGNNTYLSPGYDKAAKKITIRYDGGMSHFEVDRY</sequence>
<evidence type="ECO:0000256" key="2">
    <source>
        <dbReference type="SAM" id="Phobius"/>
    </source>
</evidence>
<proteinExistence type="predicted"/>
<keyword evidence="2" id="KW-0472">Membrane</keyword>
<accession>A0A939GGL0</accession>
<name>A0A939GGL0_9BACT</name>
<dbReference type="AlphaFoldDB" id="A0A939GGL0"/>
<dbReference type="EMBL" id="JAFMYV010000010">
    <property type="protein sequence ID" value="MBO0938757.1"/>
    <property type="molecule type" value="Genomic_DNA"/>
</dbReference>
<comment type="caution">
    <text evidence="4">The sequence shown here is derived from an EMBL/GenBank/DDBJ whole genome shotgun (WGS) entry which is preliminary data.</text>
</comment>
<feature type="domain" description="LiaI-LiaF-like transmembrane region" evidence="3">
    <location>
        <begin position="7"/>
        <end position="52"/>
    </location>
</feature>
<gene>
    <name evidence="4" type="ORF">J2I47_19555</name>
</gene>
<keyword evidence="2" id="KW-0812">Transmembrane</keyword>
<dbReference type="RefSeq" id="WP_207366282.1">
    <property type="nucleotide sequence ID" value="NZ_JAFMYV010000010.1"/>
</dbReference>
<keyword evidence="2" id="KW-1133">Transmembrane helix</keyword>
<protein>
    <recommendedName>
        <fullName evidence="3">LiaI-LiaF-like transmembrane region domain-containing protein</fullName>
    </recommendedName>
</protein>
<feature type="transmembrane region" description="Helical" evidence="2">
    <location>
        <begin position="34"/>
        <end position="53"/>
    </location>
</feature>
<keyword evidence="5" id="KW-1185">Reference proteome</keyword>
<dbReference type="Proteomes" id="UP000664034">
    <property type="component" value="Unassembled WGS sequence"/>
</dbReference>
<evidence type="ECO:0000313" key="4">
    <source>
        <dbReference type="EMBL" id="MBO0938757.1"/>
    </source>
</evidence>
<evidence type="ECO:0000313" key="5">
    <source>
        <dbReference type="Proteomes" id="UP000664034"/>
    </source>
</evidence>
<organism evidence="4 5">
    <name type="scientific">Fibrella rubiginis</name>
    <dbReference type="NCBI Taxonomy" id="2817060"/>
    <lineage>
        <taxon>Bacteria</taxon>
        <taxon>Pseudomonadati</taxon>
        <taxon>Bacteroidota</taxon>
        <taxon>Cytophagia</taxon>
        <taxon>Cytophagales</taxon>
        <taxon>Spirosomataceae</taxon>
        <taxon>Fibrella</taxon>
    </lineage>
</organism>
<feature type="transmembrane region" description="Helical" evidence="2">
    <location>
        <begin position="6"/>
        <end position="22"/>
    </location>
</feature>
<evidence type="ECO:0000259" key="3">
    <source>
        <dbReference type="Pfam" id="PF18917"/>
    </source>
</evidence>
<feature type="region of interest" description="Disordered" evidence="1">
    <location>
        <begin position="96"/>
        <end position="154"/>
    </location>
</feature>
<dbReference type="Pfam" id="PF18917">
    <property type="entry name" value="LiaI-LiaF-like_TM1"/>
    <property type="match status" value="1"/>
</dbReference>
<feature type="compositionally biased region" description="Acidic residues" evidence="1">
    <location>
        <begin position="116"/>
        <end position="143"/>
    </location>
</feature>
<dbReference type="InterPro" id="IPR043726">
    <property type="entry name" value="LiaI-LiaF-like_TM1"/>
</dbReference>
<feature type="compositionally biased region" description="Pro residues" evidence="1">
    <location>
        <begin position="101"/>
        <end position="111"/>
    </location>
</feature>
<evidence type="ECO:0000256" key="1">
    <source>
        <dbReference type="SAM" id="MobiDB-lite"/>
    </source>
</evidence>
<feature type="transmembrane region" description="Helical" evidence="2">
    <location>
        <begin position="65"/>
        <end position="85"/>
    </location>
</feature>